<protein>
    <submittedName>
        <fullName evidence="1">Uncharacterized protein</fullName>
    </submittedName>
</protein>
<accession>A0A0F9GCE7</accession>
<organism evidence="1">
    <name type="scientific">marine sediment metagenome</name>
    <dbReference type="NCBI Taxonomy" id="412755"/>
    <lineage>
        <taxon>unclassified sequences</taxon>
        <taxon>metagenomes</taxon>
        <taxon>ecological metagenomes</taxon>
    </lineage>
</organism>
<evidence type="ECO:0000313" key="1">
    <source>
        <dbReference type="EMBL" id="KKL96509.1"/>
    </source>
</evidence>
<reference evidence="1" key="1">
    <citation type="journal article" date="2015" name="Nature">
        <title>Complex archaea that bridge the gap between prokaryotes and eukaryotes.</title>
        <authorList>
            <person name="Spang A."/>
            <person name="Saw J.H."/>
            <person name="Jorgensen S.L."/>
            <person name="Zaremba-Niedzwiedzka K."/>
            <person name="Martijn J."/>
            <person name="Lind A.E."/>
            <person name="van Eijk R."/>
            <person name="Schleper C."/>
            <person name="Guy L."/>
            <person name="Ettema T.J."/>
        </authorList>
    </citation>
    <scope>NUCLEOTIDE SEQUENCE</scope>
</reference>
<proteinExistence type="predicted"/>
<comment type="caution">
    <text evidence="1">The sequence shown here is derived from an EMBL/GenBank/DDBJ whole genome shotgun (WGS) entry which is preliminary data.</text>
</comment>
<name>A0A0F9GCE7_9ZZZZ</name>
<sequence length="64" mass="7017">MTDFGNWIRSQGNALLFDNDLANLAAQLEEALGPAPHGWPRGTNCQCPAHAALAACKEFQERYD</sequence>
<dbReference type="AlphaFoldDB" id="A0A0F9GCE7"/>
<gene>
    <name evidence="1" type="ORF">LCGC14_1843810</name>
</gene>
<dbReference type="EMBL" id="LAZR01018415">
    <property type="protein sequence ID" value="KKL96509.1"/>
    <property type="molecule type" value="Genomic_DNA"/>
</dbReference>